<keyword evidence="5" id="KW-1185">Reference proteome</keyword>
<dbReference type="SUPFAM" id="SSF51735">
    <property type="entry name" value="NAD(P)-binding Rossmann-fold domains"/>
    <property type="match status" value="1"/>
</dbReference>
<dbReference type="OrthoDB" id="6378004at2759"/>
<dbReference type="InterPro" id="IPR002347">
    <property type="entry name" value="SDR_fam"/>
</dbReference>
<evidence type="ECO:0000256" key="3">
    <source>
        <dbReference type="SAM" id="Phobius"/>
    </source>
</evidence>
<keyword evidence="3" id="KW-1133">Transmembrane helix</keyword>
<gene>
    <name evidence="4" type="primary">DHRSX</name>
    <name evidence="4" type="ORF">E2C01_057006</name>
</gene>
<evidence type="ECO:0000256" key="1">
    <source>
        <dbReference type="ARBA" id="ARBA00023002"/>
    </source>
</evidence>
<dbReference type="Pfam" id="PF00106">
    <property type="entry name" value="adh_short"/>
    <property type="match status" value="1"/>
</dbReference>
<dbReference type="EMBL" id="VSRR010020204">
    <property type="protein sequence ID" value="MPC62916.1"/>
    <property type="molecule type" value="Genomic_DNA"/>
</dbReference>
<dbReference type="PRINTS" id="PR00081">
    <property type="entry name" value="GDHRDH"/>
</dbReference>
<dbReference type="PANTHER" id="PTHR43157">
    <property type="entry name" value="PHOSPHATIDYLINOSITOL-GLYCAN BIOSYNTHESIS CLASS F PROTEIN-RELATED"/>
    <property type="match status" value="1"/>
</dbReference>
<dbReference type="GO" id="GO:0016491">
    <property type="term" value="F:oxidoreductase activity"/>
    <property type="evidence" value="ECO:0007669"/>
    <property type="project" value="UniProtKB-KW"/>
</dbReference>
<feature type="transmembrane region" description="Helical" evidence="3">
    <location>
        <begin position="25"/>
        <end position="47"/>
    </location>
</feature>
<evidence type="ECO:0000313" key="5">
    <source>
        <dbReference type="Proteomes" id="UP000324222"/>
    </source>
</evidence>
<dbReference type="InterPro" id="IPR036291">
    <property type="entry name" value="NAD(P)-bd_dom_sf"/>
</dbReference>
<sequence length="270" mass="30412">MASLQGLNYYSSVCSQITMGNEGYIYKWATTLWTYLVLYLLGAWYMVKELLVPHRTPTGGRDVKSMEEAVSRLRSEGVSTGTVKCFELDLCSLASVHNFAKAFTNLGMPLHVLVNNAGIMFWPWNVTEDGHEHHWSVNYLGHFLLTHLLTPHMAASSTLNQPSRVVNLSSSVHYIGAINFDDFNNEKDYSPQRAYAQSKLAQMMFTITLNERMAKQGVLALALHPGVVATELFQHVAWAQTFPRLASTFLKASYGYDVIISNSSHFHLLW</sequence>
<keyword evidence="3" id="KW-0812">Transmembrane</keyword>
<evidence type="ECO:0000256" key="2">
    <source>
        <dbReference type="RuleBase" id="RU000363"/>
    </source>
</evidence>
<dbReference type="PRINTS" id="PR00080">
    <property type="entry name" value="SDRFAMILY"/>
</dbReference>
<organism evidence="4 5">
    <name type="scientific">Portunus trituberculatus</name>
    <name type="common">Swimming crab</name>
    <name type="synonym">Neptunus trituberculatus</name>
    <dbReference type="NCBI Taxonomy" id="210409"/>
    <lineage>
        <taxon>Eukaryota</taxon>
        <taxon>Metazoa</taxon>
        <taxon>Ecdysozoa</taxon>
        <taxon>Arthropoda</taxon>
        <taxon>Crustacea</taxon>
        <taxon>Multicrustacea</taxon>
        <taxon>Malacostraca</taxon>
        <taxon>Eumalacostraca</taxon>
        <taxon>Eucarida</taxon>
        <taxon>Decapoda</taxon>
        <taxon>Pleocyemata</taxon>
        <taxon>Brachyura</taxon>
        <taxon>Eubrachyura</taxon>
        <taxon>Portunoidea</taxon>
        <taxon>Portunidae</taxon>
        <taxon>Portuninae</taxon>
        <taxon>Portunus</taxon>
    </lineage>
</organism>
<dbReference type="Gene3D" id="3.40.50.720">
    <property type="entry name" value="NAD(P)-binding Rossmann-like Domain"/>
    <property type="match status" value="1"/>
</dbReference>
<keyword evidence="1" id="KW-0560">Oxidoreductase</keyword>
<protein>
    <submittedName>
        <fullName evidence="4">Dehydrogenase/reductase SDR family member on chromosome X</fullName>
    </submittedName>
</protein>
<comment type="caution">
    <text evidence="4">The sequence shown here is derived from an EMBL/GenBank/DDBJ whole genome shotgun (WGS) entry which is preliminary data.</text>
</comment>
<reference evidence="4 5" key="1">
    <citation type="submission" date="2019-05" db="EMBL/GenBank/DDBJ databases">
        <title>Another draft genome of Portunus trituberculatus and its Hox gene families provides insights of decapod evolution.</title>
        <authorList>
            <person name="Jeong J.-H."/>
            <person name="Song I."/>
            <person name="Kim S."/>
            <person name="Choi T."/>
            <person name="Kim D."/>
            <person name="Ryu S."/>
            <person name="Kim W."/>
        </authorList>
    </citation>
    <scope>NUCLEOTIDE SEQUENCE [LARGE SCALE GENOMIC DNA]</scope>
    <source>
        <tissue evidence="4">Muscle</tissue>
    </source>
</reference>
<dbReference type="Proteomes" id="UP000324222">
    <property type="component" value="Unassembled WGS sequence"/>
</dbReference>
<name>A0A5B7GZ73_PORTR</name>
<keyword evidence="3" id="KW-0472">Membrane</keyword>
<comment type="similarity">
    <text evidence="2">Belongs to the short-chain dehydrogenases/reductases (SDR) family.</text>
</comment>
<evidence type="ECO:0000313" key="4">
    <source>
        <dbReference type="EMBL" id="MPC62916.1"/>
    </source>
</evidence>
<dbReference type="PANTHER" id="PTHR43157:SF31">
    <property type="entry name" value="PHOSPHATIDYLINOSITOL-GLYCAN BIOSYNTHESIS CLASS F PROTEIN"/>
    <property type="match status" value="1"/>
</dbReference>
<accession>A0A5B7GZ73</accession>
<dbReference type="AlphaFoldDB" id="A0A5B7GZ73"/>
<proteinExistence type="inferred from homology"/>